<sequence>MRSEGTQHGPGQDFFWKEGVSKGVCCQMPGSSGEGVSELVTWDCWEELQQNLGVEPAGDRTGTSYESEHMETFSPEVRGVIPLLMDRVMPRKVKYIAFPLAGIRFYCQGWYLSGLLVYPADVEEPYYDLVLGHAQGEKAGGKIIFHLNKFAHSLFAAHINLAF</sequence>
<dbReference type="AlphaFoldDB" id="A0A3M0J3K1"/>
<accession>A0A3M0J3K1</accession>
<reference evidence="1 2" key="1">
    <citation type="submission" date="2018-07" db="EMBL/GenBank/DDBJ databases">
        <title>A high quality draft genome assembly of the barn swallow (H. rustica rustica).</title>
        <authorList>
            <person name="Formenti G."/>
            <person name="Chiara M."/>
            <person name="Poveda L."/>
            <person name="Francoijs K.-J."/>
            <person name="Bonisoli-Alquati A."/>
            <person name="Canova L."/>
            <person name="Gianfranceschi L."/>
            <person name="Horner D.S."/>
            <person name="Saino N."/>
        </authorList>
    </citation>
    <scope>NUCLEOTIDE SEQUENCE [LARGE SCALE GENOMIC DNA]</scope>
    <source>
        <strain evidence="1">Chelidonia</strain>
        <tissue evidence="1">Blood</tissue>
    </source>
</reference>
<gene>
    <name evidence="1" type="ORF">DUI87_30180</name>
</gene>
<protein>
    <submittedName>
        <fullName evidence="1">Uncharacterized protein</fullName>
    </submittedName>
</protein>
<proteinExistence type="predicted"/>
<keyword evidence="2" id="KW-1185">Reference proteome</keyword>
<comment type="caution">
    <text evidence="1">The sequence shown here is derived from an EMBL/GenBank/DDBJ whole genome shotgun (WGS) entry which is preliminary data.</text>
</comment>
<dbReference type="Proteomes" id="UP000269221">
    <property type="component" value="Unassembled WGS sequence"/>
</dbReference>
<organism evidence="1 2">
    <name type="scientific">Hirundo rustica rustica</name>
    <dbReference type="NCBI Taxonomy" id="333673"/>
    <lineage>
        <taxon>Eukaryota</taxon>
        <taxon>Metazoa</taxon>
        <taxon>Chordata</taxon>
        <taxon>Craniata</taxon>
        <taxon>Vertebrata</taxon>
        <taxon>Euteleostomi</taxon>
        <taxon>Archelosauria</taxon>
        <taxon>Archosauria</taxon>
        <taxon>Dinosauria</taxon>
        <taxon>Saurischia</taxon>
        <taxon>Theropoda</taxon>
        <taxon>Coelurosauria</taxon>
        <taxon>Aves</taxon>
        <taxon>Neognathae</taxon>
        <taxon>Neoaves</taxon>
        <taxon>Telluraves</taxon>
        <taxon>Australaves</taxon>
        <taxon>Passeriformes</taxon>
        <taxon>Sylvioidea</taxon>
        <taxon>Hirundinidae</taxon>
        <taxon>Hirundo</taxon>
    </lineage>
</organism>
<dbReference type="EMBL" id="QRBI01000209">
    <property type="protein sequence ID" value="RMB93483.1"/>
    <property type="molecule type" value="Genomic_DNA"/>
</dbReference>
<evidence type="ECO:0000313" key="2">
    <source>
        <dbReference type="Proteomes" id="UP000269221"/>
    </source>
</evidence>
<name>A0A3M0J3K1_HIRRU</name>
<evidence type="ECO:0000313" key="1">
    <source>
        <dbReference type="EMBL" id="RMB93483.1"/>
    </source>
</evidence>